<protein>
    <recommendedName>
        <fullName evidence="2">SWIM-type domain-containing protein</fullName>
    </recommendedName>
</protein>
<proteinExistence type="predicted"/>
<keyword evidence="1" id="KW-0863">Zinc-finger</keyword>
<dbReference type="GO" id="GO:0008270">
    <property type="term" value="F:zinc ion binding"/>
    <property type="evidence" value="ECO:0007669"/>
    <property type="project" value="UniProtKB-KW"/>
</dbReference>
<organism evidence="3 4">
    <name type="scientific">Lottia gigantea</name>
    <name type="common">Giant owl limpet</name>
    <dbReference type="NCBI Taxonomy" id="225164"/>
    <lineage>
        <taxon>Eukaryota</taxon>
        <taxon>Metazoa</taxon>
        <taxon>Spiralia</taxon>
        <taxon>Lophotrochozoa</taxon>
        <taxon>Mollusca</taxon>
        <taxon>Gastropoda</taxon>
        <taxon>Patellogastropoda</taxon>
        <taxon>Lottioidea</taxon>
        <taxon>Lottiidae</taxon>
        <taxon>Lottia</taxon>
    </lineage>
</organism>
<dbReference type="CTD" id="20242461"/>
<dbReference type="KEGG" id="lgi:LOTGIDRAFT_173646"/>
<keyword evidence="1" id="KW-0479">Metal-binding</keyword>
<dbReference type="RefSeq" id="XP_009049668.1">
    <property type="nucleotide sequence ID" value="XM_009051420.1"/>
</dbReference>
<evidence type="ECO:0000256" key="1">
    <source>
        <dbReference type="PROSITE-ProRule" id="PRU00325"/>
    </source>
</evidence>
<dbReference type="HOGENOM" id="CLU_1108152_0_0_1"/>
<dbReference type="GeneID" id="20242461"/>
<evidence type="ECO:0000313" key="4">
    <source>
        <dbReference type="Proteomes" id="UP000030746"/>
    </source>
</evidence>
<feature type="domain" description="SWIM-type" evidence="2">
    <location>
        <begin position="58"/>
        <end position="98"/>
    </location>
</feature>
<gene>
    <name evidence="3" type="ORF">LOTGIDRAFT_173646</name>
</gene>
<keyword evidence="1" id="KW-0862">Zinc</keyword>
<dbReference type="Proteomes" id="UP000030746">
    <property type="component" value="Unassembled WGS sequence"/>
</dbReference>
<name>V4AQW4_LOTGI</name>
<dbReference type="PROSITE" id="PS50966">
    <property type="entry name" value="ZF_SWIM"/>
    <property type="match status" value="1"/>
</dbReference>
<reference evidence="3 4" key="1">
    <citation type="journal article" date="2013" name="Nature">
        <title>Insights into bilaterian evolution from three spiralian genomes.</title>
        <authorList>
            <person name="Simakov O."/>
            <person name="Marletaz F."/>
            <person name="Cho S.J."/>
            <person name="Edsinger-Gonzales E."/>
            <person name="Havlak P."/>
            <person name="Hellsten U."/>
            <person name="Kuo D.H."/>
            <person name="Larsson T."/>
            <person name="Lv J."/>
            <person name="Arendt D."/>
            <person name="Savage R."/>
            <person name="Osoegawa K."/>
            <person name="de Jong P."/>
            <person name="Grimwood J."/>
            <person name="Chapman J.A."/>
            <person name="Shapiro H."/>
            <person name="Aerts A."/>
            <person name="Otillar R.P."/>
            <person name="Terry A.Y."/>
            <person name="Boore J.L."/>
            <person name="Grigoriev I.V."/>
            <person name="Lindberg D.R."/>
            <person name="Seaver E.C."/>
            <person name="Weisblat D.A."/>
            <person name="Putnam N.H."/>
            <person name="Rokhsar D.S."/>
        </authorList>
    </citation>
    <scope>NUCLEOTIDE SEQUENCE [LARGE SCALE GENOMIC DNA]</scope>
</reference>
<dbReference type="AlphaFoldDB" id="V4AQW4"/>
<sequence>MRTYVAKVSGSKQDLCDRFCFNISNPRFLRFLQAAPGPNGSLYLTAVGWAEMKKNVSYKVDVILEGSGVIGEAQCECGAGQGPAAHCKHVCTLVYGTICFIQEEKILTEVTCTKANYGGSMPAMQLVPPANLHGVLVDHDYLEYDAAYQFLVDEKLISINDEDVSFIEFHTRGQNKCREWKKSLLLSCDLKTNSVLHGLKYESVAVHEYEKLCKTKTTECGFFAKTVVVLGTILIFRRKKRNCYLIFIRLK</sequence>
<evidence type="ECO:0000313" key="3">
    <source>
        <dbReference type="EMBL" id="ESO99637.1"/>
    </source>
</evidence>
<accession>V4AQW4</accession>
<evidence type="ECO:0000259" key="2">
    <source>
        <dbReference type="PROSITE" id="PS50966"/>
    </source>
</evidence>
<keyword evidence="4" id="KW-1185">Reference proteome</keyword>
<dbReference type="EMBL" id="KB200983">
    <property type="protein sequence ID" value="ESO99637.1"/>
    <property type="molecule type" value="Genomic_DNA"/>
</dbReference>
<dbReference type="InterPro" id="IPR007527">
    <property type="entry name" value="Znf_SWIM"/>
</dbReference>
<dbReference type="OrthoDB" id="261614at2759"/>